<feature type="compositionally biased region" description="Low complexity" evidence="7">
    <location>
        <begin position="180"/>
        <end position="210"/>
    </location>
</feature>
<keyword evidence="1" id="KW-0813">Transport</keyword>
<dbReference type="InterPro" id="IPR009056">
    <property type="entry name" value="Cyt_c-like_dom"/>
</dbReference>
<evidence type="ECO:0000256" key="4">
    <source>
        <dbReference type="ARBA" id="ARBA00022982"/>
    </source>
</evidence>
<dbReference type="OrthoDB" id="9805828at2"/>
<reference evidence="10 11" key="1">
    <citation type="submission" date="2019-09" db="EMBL/GenBank/DDBJ databases">
        <title>Polymorphobacter sp. isolated from a lake in China.</title>
        <authorList>
            <person name="Liu Z."/>
        </authorList>
    </citation>
    <scope>NUCLEOTIDE SEQUENCE [LARGE SCALE GENOMIC DNA]</scope>
    <source>
        <strain evidence="10 11">D40P</strain>
    </source>
</reference>
<sequence length="210" mass="21320">MDSFEFNKYAGWGLAAVLTLLVVNVGSSAVFRPVKPEKPSYVIEGVVEEVAAGAAPAAAEQPIAVYLASATVEKGEGVFKKCAACHTVDKGGANGIGPNLYGIVGNVHAHSAGYAYSEVLAAMKGKPWSWEELSKWLTSPKTYAPGTKMAFAGIAKPEDRAALLVYLNSKSDAPQPLPAAPAADAAPAETAPAAGETAPAADAPAAAPAA</sequence>
<evidence type="ECO:0000256" key="7">
    <source>
        <dbReference type="SAM" id="MobiDB-lite"/>
    </source>
</evidence>
<dbReference type="Proteomes" id="UP000481327">
    <property type="component" value="Unassembled WGS sequence"/>
</dbReference>
<evidence type="ECO:0000256" key="3">
    <source>
        <dbReference type="ARBA" id="ARBA00022723"/>
    </source>
</evidence>
<dbReference type="InterPro" id="IPR002327">
    <property type="entry name" value="Cyt_c_1A/1B"/>
</dbReference>
<feature type="region of interest" description="Disordered" evidence="7">
    <location>
        <begin position="176"/>
        <end position="210"/>
    </location>
</feature>
<name>A0A7C9LEM0_9SPHN</name>
<dbReference type="RefSeq" id="WP_152576477.1">
    <property type="nucleotide sequence ID" value="NZ_JAATJI010000001.1"/>
</dbReference>
<feature type="domain" description="Cytochrome c" evidence="9">
    <location>
        <begin position="70"/>
        <end position="171"/>
    </location>
</feature>
<dbReference type="GO" id="GO:0020037">
    <property type="term" value="F:heme binding"/>
    <property type="evidence" value="ECO:0007669"/>
    <property type="project" value="InterPro"/>
</dbReference>
<dbReference type="EMBL" id="WIOL01000001">
    <property type="protein sequence ID" value="MQT16027.1"/>
    <property type="molecule type" value="Genomic_DNA"/>
</dbReference>
<evidence type="ECO:0000259" key="9">
    <source>
        <dbReference type="PROSITE" id="PS51007"/>
    </source>
</evidence>
<keyword evidence="11" id="KW-1185">Reference proteome</keyword>
<dbReference type="SUPFAM" id="SSF46626">
    <property type="entry name" value="Cytochrome c"/>
    <property type="match status" value="1"/>
</dbReference>
<protein>
    <submittedName>
        <fullName evidence="10">C-type cytochrome</fullName>
    </submittedName>
</protein>
<evidence type="ECO:0000256" key="2">
    <source>
        <dbReference type="ARBA" id="ARBA00022617"/>
    </source>
</evidence>
<dbReference type="InterPro" id="IPR036909">
    <property type="entry name" value="Cyt_c-like_dom_sf"/>
</dbReference>
<comment type="caution">
    <text evidence="10">The sequence shown here is derived from an EMBL/GenBank/DDBJ whole genome shotgun (WGS) entry which is preliminary data.</text>
</comment>
<dbReference type="PROSITE" id="PS51007">
    <property type="entry name" value="CYTC"/>
    <property type="match status" value="1"/>
</dbReference>
<dbReference type="GO" id="GO:0046872">
    <property type="term" value="F:metal ion binding"/>
    <property type="evidence" value="ECO:0007669"/>
    <property type="project" value="UniProtKB-KW"/>
</dbReference>
<gene>
    <name evidence="10" type="ORF">F3168_01955</name>
</gene>
<dbReference type="GO" id="GO:0009055">
    <property type="term" value="F:electron transfer activity"/>
    <property type="evidence" value="ECO:0007669"/>
    <property type="project" value="InterPro"/>
</dbReference>
<accession>A0A7C9LEM0</accession>
<keyword evidence="4" id="KW-0249">Electron transport</keyword>
<evidence type="ECO:0000256" key="8">
    <source>
        <dbReference type="SAM" id="Phobius"/>
    </source>
</evidence>
<evidence type="ECO:0000313" key="10">
    <source>
        <dbReference type="EMBL" id="MQT16027.1"/>
    </source>
</evidence>
<keyword evidence="3 6" id="KW-0479">Metal-binding</keyword>
<evidence type="ECO:0000313" key="11">
    <source>
        <dbReference type="Proteomes" id="UP000481327"/>
    </source>
</evidence>
<dbReference type="AlphaFoldDB" id="A0A7C9LEM0"/>
<keyword evidence="5 6" id="KW-0408">Iron</keyword>
<evidence type="ECO:0000256" key="1">
    <source>
        <dbReference type="ARBA" id="ARBA00022448"/>
    </source>
</evidence>
<keyword evidence="8" id="KW-0472">Membrane</keyword>
<dbReference type="Pfam" id="PF00034">
    <property type="entry name" value="Cytochrom_C"/>
    <property type="match status" value="1"/>
</dbReference>
<organism evidence="10 11">
    <name type="scientific">Sandarakinorhabdus fusca</name>
    <dbReference type="NCBI Taxonomy" id="1439888"/>
    <lineage>
        <taxon>Bacteria</taxon>
        <taxon>Pseudomonadati</taxon>
        <taxon>Pseudomonadota</taxon>
        <taxon>Alphaproteobacteria</taxon>
        <taxon>Sphingomonadales</taxon>
        <taxon>Sphingosinicellaceae</taxon>
        <taxon>Sandarakinorhabdus</taxon>
    </lineage>
</organism>
<dbReference type="PANTHER" id="PTHR11961">
    <property type="entry name" value="CYTOCHROME C"/>
    <property type="match status" value="1"/>
</dbReference>
<dbReference type="Gene3D" id="1.10.760.10">
    <property type="entry name" value="Cytochrome c-like domain"/>
    <property type="match status" value="1"/>
</dbReference>
<keyword evidence="8" id="KW-1133">Transmembrane helix</keyword>
<evidence type="ECO:0000256" key="5">
    <source>
        <dbReference type="ARBA" id="ARBA00023004"/>
    </source>
</evidence>
<keyword evidence="8" id="KW-0812">Transmembrane</keyword>
<dbReference type="PRINTS" id="PR00604">
    <property type="entry name" value="CYTCHRMECIAB"/>
</dbReference>
<evidence type="ECO:0000256" key="6">
    <source>
        <dbReference type="PROSITE-ProRule" id="PRU00433"/>
    </source>
</evidence>
<feature type="transmembrane region" description="Helical" evidence="8">
    <location>
        <begin position="12"/>
        <end position="31"/>
    </location>
</feature>
<keyword evidence="2 6" id="KW-0349">Heme</keyword>
<proteinExistence type="predicted"/>